<dbReference type="EMBL" id="RYER01000018">
    <property type="protein sequence ID" value="RUO16193.1"/>
    <property type="molecule type" value="Genomic_DNA"/>
</dbReference>
<evidence type="ECO:0000313" key="12">
    <source>
        <dbReference type="EMBL" id="AZQ93598.1"/>
    </source>
</evidence>
<comment type="catalytic activity">
    <reaction evidence="7 8 9">
        <text>L-cysteine + L-glutamate + ATP = gamma-L-glutamyl-L-cysteine + ADP + phosphate + H(+)</text>
        <dbReference type="Rhea" id="RHEA:13285"/>
        <dbReference type="ChEBI" id="CHEBI:15378"/>
        <dbReference type="ChEBI" id="CHEBI:29985"/>
        <dbReference type="ChEBI" id="CHEBI:30616"/>
        <dbReference type="ChEBI" id="CHEBI:35235"/>
        <dbReference type="ChEBI" id="CHEBI:43474"/>
        <dbReference type="ChEBI" id="CHEBI:58173"/>
        <dbReference type="ChEBI" id="CHEBI:456216"/>
        <dbReference type="EC" id="6.3.2.2"/>
    </reaction>
</comment>
<dbReference type="NCBIfam" id="TIGR01434">
    <property type="entry name" value="glu_cys_ligase"/>
    <property type="match status" value="1"/>
</dbReference>
<dbReference type="Gene3D" id="3.30.590.20">
    <property type="match status" value="1"/>
</dbReference>
<dbReference type="InterPro" id="IPR006334">
    <property type="entry name" value="Glut_cys_ligase"/>
</dbReference>
<evidence type="ECO:0000256" key="4">
    <source>
        <dbReference type="ARBA" id="ARBA00022684"/>
    </source>
</evidence>
<organism evidence="12 15">
    <name type="scientific">Moraxella catarrhalis</name>
    <name type="common">Branhamella catarrhalis</name>
    <dbReference type="NCBI Taxonomy" id="480"/>
    <lineage>
        <taxon>Bacteria</taxon>
        <taxon>Pseudomonadati</taxon>
        <taxon>Pseudomonadota</taxon>
        <taxon>Gammaproteobacteria</taxon>
        <taxon>Moraxellales</taxon>
        <taxon>Moraxellaceae</taxon>
        <taxon>Moraxella</taxon>
    </lineage>
</organism>
<comment type="pathway">
    <text evidence="1 8 9">Sulfur metabolism; glutathione biosynthesis; glutathione from L-cysteine and L-glutamate: step 1/2.</text>
</comment>
<keyword evidence="10" id="KW-0812">Transmembrane</keyword>
<dbReference type="Proteomes" id="UP000268436">
    <property type="component" value="Unassembled WGS sequence"/>
</dbReference>
<dbReference type="InterPro" id="IPR007370">
    <property type="entry name" value="Glu_cys_ligase"/>
</dbReference>
<dbReference type="AlphaFoldDB" id="A0A3A9LFF4"/>
<dbReference type="GO" id="GO:0005524">
    <property type="term" value="F:ATP binding"/>
    <property type="evidence" value="ECO:0007669"/>
    <property type="project" value="UniProtKB-KW"/>
</dbReference>
<dbReference type="UniPathway" id="UPA00142">
    <property type="reaction ID" value="UER00209"/>
</dbReference>
<evidence type="ECO:0000256" key="10">
    <source>
        <dbReference type="SAM" id="Phobius"/>
    </source>
</evidence>
<keyword evidence="3 8" id="KW-0436">Ligase</keyword>
<dbReference type="HAMAP" id="MF_00578">
    <property type="entry name" value="Glu_cys_ligase"/>
    <property type="match status" value="1"/>
</dbReference>
<gene>
    <name evidence="8 12" type="primary">gshA</name>
    <name evidence="12" type="ORF">EJK53_0039</name>
    <name evidence="13" type="ORF">EJK54_1017</name>
</gene>
<evidence type="ECO:0000256" key="3">
    <source>
        <dbReference type="ARBA" id="ARBA00022598"/>
    </source>
</evidence>
<name>A0A3A9LFF4_MORCA</name>
<dbReference type="GO" id="GO:0004357">
    <property type="term" value="F:glutamate-cysteine ligase activity"/>
    <property type="evidence" value="ECO:0007669"/>
    <property type="project" value="UniProtKB-UniRule"/>
</dbReference>
<evidence type="ECO:0000313" key="14">
    <source>
        <dbReference type="Proteomes" id="UP000268436"/>
    </source>
</evidence>
<keyword evidence="14" id="KW-1185">Reference proteome</keyword>
<dbReference type="InterPro" id="IPR014746">
    <property type="entry name" value="Gln_synth/guanido_kin_cat_dom"/>
</dbReference>
<accession>A0A3A9LFF4</accession>
<dbReference type="Proteomes" id="UP000280228">
    <property type="component" value="Chromosome"/>
</dbReference>
<dbReference type="GO" id="GO:0046872">
    <property type="term" value="F:metal ion binding"/>
    <property type="evidence" value="ECO:0007669"/>
    <property type="project" value="TreeGrafter"/>
</dbReference>
<sequence length="558" mass="62753">MPSFWWHDCKLCTNNFANKDAWTYNILIVLLIWHLIINQVSAMTSTFTLPFWFKPSLVAGMQRGIEKEGLRMQPDGYSAKTFHPAKLGSKLTHPYITTDYSENLLELITKPMPSIKQALDMLRDLHVLVHRSLENDELMWPLSMPCMTSDTDSDIPLADYGSSNIGKLKTLYRSGLGVRYGRKMQTIAGLHYNLSVGDDLFGVWQHAEGAKDLTAFKNDKYLALIRNFKRLTPLVLYLLGASPAVCGTFVSGRQHNLIPLGTTCSYHQPNGTSLRMGKLGYTNSAQEDLDIRYNHLDEYIKGLQAAIGTPYADFEAIGVDDAHGVPIQINNHILQIENEYYSPIRPKQTATASETPTQALQARGIAYVEFRAIDLDPYSDIGITSVTACFLEILALYCLFTDSPYLMPEEEKRLNQNIDIVVNHGRQAGIAIDTDFGKENLHDWIIHHLTQMQTIADAFDAHHGSNQYRTALTMMQGKAINPDFTLSAQIIADSHRVGGTWALGKLLAQKHQTELLSHTLSRVDEAEFDELARTSLIEQAQLEATDTIGFYDYLKAYR</sequence>
<dbReference type="SUPFAM" id="SSF55931">
    <property type="entry name" value="Glutamine synthetase/guanido kinase"/>
    <property type="match status" value="1"/>
</dbReference>
<dbReference type="PANTHER" id="PTHR38761">
    <property type="entry name" value="GLUTAMATE--CYSTEINE LIGASE"/>
    <property type="match status" value="1"/>
</dbReference>
<dbReference type="GeneID" id="66586465"/>
<evidence type="ECO:0000256" key="5">
    <source>
        <dbReference type="ARBA" id="ARBA00022741"/>
    </source>
</evidence>
<dbReference type="EC" id="6.3.2.2" evidence="8"/>
<dbReference type="Pfam" id="PF04262">
    <property type="entry name" value="Glu_cys_ligase"/>
    <property type="match status" value="1"/>
</dbReference>
<reference evidence="14 15" key="1">
    <citation type="submission" date="2018-12" db="EMBL/GenBank/DDBJ databases">
        <title>Persistence of Moraxella catarrhalis in Chronic Obstructive Pulmonary Disease and Regulation of the Hag/MID Adhesin.</title>
        <authorList>
            <person name="Murphy T."/>
            <person name="Zhao X."/>
            <person name="Vyas G."/>
            <person name="Aluvathingal J."/>
            <person name="Nadendla S."/>
            <person name="Tallon L."/>
            <person name="Tettelin H."/>
        </authorList>
    </citation>
    <scope>NUCLEOTIDE SEQUENCE [LARGE SCALE GENOMIC DNA]</scope>
    <source>
        <strain evidence="13 14">173P27B1</strain>
        <strain evidence="12 15">46P58B1</strain>
    </source>
</reference>
<feature type="transmembrane region" description="Helical" evidence="10">
    <location>
        <begin position="26"/>
        <end position="53"/>
    </location>
</feature>
<dbReference type="GO" id="GO:0005829">
    <property type="term" value="C:cytosol"/>
    <property type="evidence" value="ECO:0007669"/>
    <property type="project" value="TreeGrafter"/>
</dbReference>
<evidence type="ECO:0000313" key="13">
    <source>
        <dbReference type="EMBL" id="RUO16193.1"/>
    </source>
</evidence>
<dbReference type="PANTHER" id="PTHR38761:SF1">
    <property type="entry name" value="GLUTAMATE--CYSTEINE LIGASE"/>
    <property type="match status" value="1"/>
</dbReference>
<protein>
    <recommendedName>
        <fullName evidence="8">Glutamate--cysteine ligase</fullName>
        <ecNumber evidence="8">6.3.2.2</ecNumber>
    </recommendedName>
    <alternativeName>
        <fullName evidence="8">Gamma-ECS</fullName>
        <shortName evidence="8">GCS</shortName>
    </alternativeName>
    <alternativeName>
        <fullName evidence="8">Gamma-glutamylcysteine synthetase</fullName>
    </alternativeName>
</protein>
<dbReference type="GO" id="GO:0006750">
    <property type="term" value="P:glutathione biosynthetic process"/>
    <property type="evidence" value="ECO:0007669"/>
    <property type="project" value="UniProtKB-UniRule"/>
</dbReference>
<evidence type="ECO:0000256" key="1">
    <source>
        <dbReference type="ARBA" id="ARBA00005006"/>
    </source>
</evidence>
<evidence type="ECO:0000256" key="2">
    <source>
        <dbReference type="ARBA" id="ARBA00008772"/>
    </source>
</evidence>
<evidence type="ECO:0000256" key="8">
    <source>
        <dbReference type="HAMAP-Rule" id="MF_00578"/>
    </source>
</evidence>
<keyword evidence="10" id="KW-1133">Transmembrane helix</keyword>
<comment type="similarity">
    <text evidence="2 8">Belongs to the glutamate--cysteine ligase type 1 family. Type 1 subfamily.</text>
</comment>
<feature type="domain" description="Glutamate--cysteine ligase" evidence="11">
    <location>
        <begin position="57"/>
        <end position="420"/>
    </location>
</feature>
<dbReference type="OMA" id="TRKNWNR"/>
<dbReference type="RefSeq" id="WP_003662169.1">
    <property type="nucleotide sequence ID" value="NZ_CP007669.1"/>
</dbReference>
<keyword evidence="5 8" id="KW-0547">Nucleotide-binding</keyword>
<evidence type="ECO:0000256" key="9">
    <source>
        <dbReference type="RuleBase" id="RU004391"/>
    </source>
</evidence>
<proteinExistence type="inferred from homology"/>
<evidence type="ECO:0000313" key="15">
    <source>
        <dbReference type="Proteomes" id="UP000280228"/>
    </source>
</evidence>
<keyword evidence="10" id="KW-0472">Membrane</keyword>
<evidence type="ECO:0000256" key="6">
    <source>
        <dbReference type="ARBA" id="ARBA00022840"/>
    </source>
</evidence>
<dbReference type="EMBL" id="CP034662">
    <property type="protein sequence ID" value="AZQ93598.1"/>
    <property type="molecule type" value="Genomic_DNA"/>
</dbReference>
<evidence type="ECO:0000256" key="7">
    <source>
        <dbReference type="ARBA" id="ARBA00048819"/>
    </source>
</evidence>
<evidence type="ECO:0000259" key="11">
    <source>
        <dbReference type="Pfam" id="PF04262"/>
    </source>
</evidence>
<keyword evidence="4 8" id="KW-0317">Glutathione biosynthesis</keyword>
<keyword evidence="6 8" id="KW-0067">ATP-binding</keyword>